<sequence length="286" mass="31233">MDTPHPTALAWCVPEACLSLADAQRILVPTGLVPIPYVPAEPYENPAELLVLHTAALGSLDGLAHALERLAKPGLVVVDSEAEETQLLAWGFPPELDICRAGVLAAQLGHRLQRVLTGLRLGFGGGLDTTLGPVQHKQIHNRGYLDARLPREFDSARKHCRSLTLAWINLTRLDILAKTEGEAVVRQWIAHFGRIVFANIRVTDWLARYSRDEFCLVMPDTWLEEGRGVATRIGRALETARFQADAAPGISMGVAELTDHEAGCEDLVHAAAEAALMETLLARPTR</sequence>
<dbReference type="RefSeq" id="WP_085213636.1">
    <property type="nucleotide sequence ID" value="NZ_FXAM01000001.1"/>
</dbReference>
<dbReference type="SUPFAM" id="SSF55073">
    <property type="entry name" value="Nucleotide cyclase"/>
    <property type="match status" value="1"/>
</dbReference>
<dbReference type="Gene3D" id="3.30.70.270">
    <property type="match status" value="1"/>
</dbReference>
<comment type="catalytic activity">
    <reaction evidence="2">
        <text>2 GTP = 3',3'-c-di-GMP + 2 diphosphate</text>
        <dbReference type="Rhea" id="RHEA:24898"/>
        <dbReference type="ChEBI" id="CHEBI:33019"/>
        <dbReference type="ChEBI" id="CHEBI:37565"/>
        <dbReference type="ChEBI" id="CHEBI:58805"/>
        <dbReference type="EC" id="2.7.7.65"/>
    </reaction>
</comment>
<organism evidence="4 5">
    <name type="scientific">Methylomagnum ishizawai</name>
    <dbReference type="NCBI Taxonomy" id="1760988"/>
    <lineage>
        <taxon>Bacteria</taxon>
        <taxon>Pseudomonadati</taxon>
        <taxon>Pseudomonadota</taxon>
        <taxon>Gammaproteobacteria</taxon>
        <taxon>Methylococcales</taxon>
        <taxon>Methylococcaceae</taxon>
        <taxon>Methylomagnum</taxon>
    </lineage>
</organism>
<evidence type="ECO:0000256" key="2">
    <source>
        <dbReference type="ARBA" id="ARBA00034247"/>
    </source>
</evidence>
<dbReference type="EMBL" id="FXAM01000001">
    <property type="protein sequence ID" value="SMF95421.1"/>
    <property type="molecule type" value="Genomic_DNA"/>
</dbReference>
<dbReference type="PROSITE" id="PS50887">
    <property type="entry name" value="GGDEF"/>
    <property type="match status" value="1"/>
</dbReference>
<reference evidence="4 5" key="1">
    <citation type="submission" date="2016-12" db="EMBL/GenBank/DDBJ databases">
        <authorList>
            <person name="Song W.-J."/>
            <person name="Kurnit D.M."/>
        </authorList>
    </citation>
    <scope>NUCLEOTIDE SEQUENCE [LARGE SCALE GENOMIC DNA]</scope>
    <source>
        <strain evidence="4 5">175</strain>
    </source>
</reference>
<evidence type="ECO:0000256" key="1">
    <source>
        <dbReference type="ARBA" id="ARBA00012528"/>
    </source>
</evidence>
<dbReference type="STRING" id="1760988.SAMN02949497_2784"/>
<dbReference type="EC" id="2.7.7.65" evidence="1"/>
<proteinExistence type="predicted"/>
<dbReference type="PANTHER" id="PTHR45138:SF9">
    <property type="entry name" value="DIGUANYLATE CYCLASE DGCM-RELATED"/>
    <property type="match status" value="1"/>
</dbReference>
<dbReference type="Pfam" id="PF00990">
    <property type="entry name" value="GGDEF"/>
    <property type="match status" value="1"/>
</dbReference>
<accession>A0A1Y6CYJ4</accession>
<dbReference type="InterPro" id="IPR043128">
    <property type="entry name" value="Rev_trsase/Diguanyl_cyclase"/>
</dbReference>
<feature type="domain" description="GGDEF" evidence="3">
    <location>
        <begin position="161"/>
        <end position="286"/>
    </location>
</feature>
<dbReference type="Proteomes" id="UP000192923">
    <property type="component" value="Unassembled WGS sequence"/>
</dbReference>
<name>A0A1Y6CYJ4_9GAMM</name>
<dbReference type="InterPro" id="IPR050469">
    <property type="entry name" value="Diguanylate_Cyclase"/>
</dbReference>
<dbReference type="SMART" id="SM00267">
    <property type="entry name" value="GGDEF"/>
    <property type="match status" value="1"/>
</dbReference>
<dbReference type="AlphaFoldDB" id="A0A1Y6CYJ4"/>
<dbReference type="PANTHER" id="PTHR45138">
    <property type="entry name" value="REGULATORY COMPONENTS OF SENSORY TRANSDUCTION SYSTEM"/>
    <property type="match status" value="1"/>
</dbReference>
<protein>
    <recommendedName>
        <fullName evidence="1">diguanylate cyclase</fullName>
        <ecNumber evidence="1">2.7.7.65</ecNumber>
    </recommendedName>
</protein>
<dbReference type="OrthoDB" id="5854184at2"/>
<evidence type="ECO:0000313" key="5">
    <source>
        <dbReference type="Proteomes" id="UP000192923"/>
    </source>
</evidence>
<evidence type="ECO:0000259" key="3">
    <source>
        <dbReference type="PROSITE" id="PS50887"/>
    </source>
</evidence>
<gene>
    <name evidence="4" type="ORF">SAMN02949497_2784</name>
</gene>
<dbReference type="InterPro" id="IPR029787">
    <property type="entry name" value="Nucleotide_cyclase"/>
</dbReference>
<dbReference type="GO" id="GO:0052621">
    <property type="term" value="F:diguanylate cyclase activity"/>
    <property type="evidence" value="ECO:0007669"/>
    <property type="project" value="UniProtKB-EC"/>
</dbReference>
<dbReference type="NCBIfam" id="TIGR00254">
    <property type="entry name" value="GGDEF"/>
    <property type="match status" value="1"/>
</dbReference>
<keyword evidence="5" id="KW-1185">Reference proteome</keyword>
<evidence type="ECO:0000313" key="4">
    <source>
        <dbReference type="EMBL" id="SMF95421.1"/>
    </source>
</evidence>
<dbReference type="InterPro" id="IPR000160">
    <property type="entry name" value="GGDEF_dom"/>
</dbReference>